<dbReference type="InterPro" id="IPR029058">
    <property type="entry name" value="AB_hydrolase_fold"/>
</dbReference>
<dbReference type="GO" id="GO:0016787">
    <property type="term" value="F:hydrolase activity"/>
    <property type="evidence" value="ECO:0007669"/>
    <property type="project" value="UniProtKB-KW"/>
</dbReference>
<dbReference type="InterPro" id="IPR050300">
    <property type="entry name" value="GDXG_lipolytic_enzyme"/>
</dbReference>
<name>A0A2T2NA60_CORCC</name>
<dbReference type="Proteomes" id="UP000240883">
    <property type="component" value="Unassembled WGS sequence"/>
</dbReference>
<dbReference type="Gene3D" id="3.40.50.1820">
    <property type="entry name" value="alpha/beta hydrolase"/>
    <property type="match status" value="1"/>
</dbReference>
<protein>
    <submittedName>
        <fullName evidence="3">Alpha/beta-hydrolase</fullName>
    </submittedName>
</protein>
<dbReference type="STRING" id="1448308.A0A2T2NA60"/>
<dbReference type="Pfam" id="PF07859">
    <property type="entry name" value="Abhydrolase_3"/>
    <property type="match status" value="1"/>
</dbReference>
<evidence type="ECO:0000256" key="1">
    <source>
        <dbReference type="ARBA" id="ARBA00022801"/>
    </source>
</evidence>
<evidence type="ECO:0000313" key="3">
    <source>
        <dbReference type="EMBL" id="PSN61938.1"/>
    </source>
</evidence>
<dbReference type="PANTHER" id="PTHR48081:SF8">
    <property type="entry name" value="ALPHA_BETA HYDROLASE FOLD-3 DOMAIN-CONTAINING PROTEIN-RELATED"/>
    <property type="match status" value="1"/>
</dbReference>
<sequence>MSPHGFFQYLRLKIIATIIRTLMQLTVPRKIRYDNDLSLKYDVQRQKIRIPSRDEGRYIEAELFYPAEQKSLKLPVLVNWHGSGFVLPLHGSDVLYCARVAKELGIYVLDADYRKGPEYPYPAAVNDAEDALKWVATQTGFDKKRVAVSGFSAGGNLALVAASALRKTVTQVSIAAVAAIYPVTDISIAPEAKESLKPDVGKKLPPFLMHLFNDAYVPDREMRKDPRVSPFHADPAEFPPTVAITACEGDVLAPEAIALANKLDDGKRKVAQLISKDMHHGFDKAVAAGSNFEKRQDEVYAFVIKTLKEVFHI</sequence>
<keyword evidence="1 3" id="KW-0378">Hydrolase</keyword>
<proteinExistence type="predicted"/>
<dbReference type="SUPFAM" id="SSF53474">
    <property type="entry name" value="alpha/beta-Hydrolases"/>
    <property type="match status" value="1"/>
</dbReference>
<gene>
    <name evidence="3" type="ORF">BS50DRAFT_577833</name>
</gene>
<dbReference type="PANTHER" id="PTHR48081">
    <property type="entry name" value="AB HYDROLASE SUPERFAMILY PROTEIN C4A8.06C"/>
    <property type="match status" value="1"/>
</dbReference>
<dbReference type="OrthoDB" id="408631at2759"/>
<dbReference type="EMBL" id="KZ678142">
    <property type="protein sequence ID" value="PSN61938.1"/>
    <property type="molecule type" value="Genomic_DNA"/>
</dbReference>
<organism evidence="3 4">
    <name type="scientific">Corynespora cassiicola Philippines</name>
    <dbReference type="NCBI Taxonomy" id="1448308"/>
    <lineage>
        <taxon>Eukaryota</taxon>
        <taxon>Fungi</taxon>
        <taxon>Dikarya</taxon>
        <taxon>Ascomycota</taxon>
        <taxon>Pezizomycotina</taxon>
        <taxon>Dothideomycetes</taxon>
        <taxon>Pleosporomycetidae</taxon>
        <taxon>Pleosporales</taxon>
        <taxon>Corynesporascaceae</taxon>
        <taxon>Corynespora</taxon>
    </lineage>
</organism>
<accession>A0A2T2NA60</accession>
<dbReference type="AlphaFoldDB" id="A0A2T2NA60"/>
<evidence type="ECO:0000259" key="2">
    <source>
        <dbReference type="Pfam" id="PF07859"/>
    </source>
</evidence>
<keyword evidence="4" id="KW-1185">Reference proteome</keyword>
<dbReference type="InterPro" id="IPR013094">
    <property type="entry name" value="AB_hydrolase_3"/>
</dbReference>
<feature type="domain" description="Alpha/beta hydrolase fold-3" evidence="2">
    <location>
        <begin position="77"/>
        <end position="282"/>
    </location>
</feature>
<evidence type="ECO:0000313" key="4">
    <source>
        <dbReference type="Proteomes" id="UP000240883"/>
    </source>
</evidence>
<reference evidence="3 4" key="1">
    <citation type="journal article" date="2018" name="Front. Microbiol.">
        <title>Genome-Wide Analysis of Corynespora cassiicola Leaf Fall Disease Putative Effectors.</title>
        <authorList>
            <person name="Lopez D."/>
            <person name="Ribeiro S."/>
            <person name="Label P."/>
            <person name="Fumanal B."/>
            <person name="Venisse J.S."/>
            <person name="Kohler A."/>
            <person name="de Oliveira R.R."/>
            <person name="Labutti K."/>
            <person name="Lipzen A."/>
            <person name="Lail K."/>
            <person name="Bauer D."/>
            <person name="Ohm R.A."/>
            <person name="Barry K.W."/>
            <person name="Spatafora J."/>
            <person name="Grigoriev I.V."/>
            <person name="Martin F.M."/>
            <person name="Pujade-Renaud V."/>
        </authorList>
    </citation>
    <scope>NUCLEOTIDE SEQUENCE [LARGE SCALE GENOMIC DNA]</scope>
    <source>
        <strain evidence="3 4">Philippines</strain>
    </source>
</reference>